<keyword evidence="7 8" id="KW-0326">Glycosidase</keyword>
<dbReference type="GO" id="GO:0004557">
    <property type="term" value="F:alpha-galactosidase activity"/>
    <property type="evidence" value="ECO:0007669"/>
    <property type="project" value="UniProtKB-EC"/>
</dbReference>
<dbReference type="InterPro" id="IPR002241">
    <property type="entry name" value="Glyco_hydro_27"/>
</dbReference>
<dbReference type="InterPro" id="IPR013780">
    <property type="entry name" value="Glyco_hydro_b"/>
</dbReference>
<keyword evidence="11" id="KW-1185">Reference proteome</keyword>
<evidence type="ECO:0000313" key="11">
    <source>
        <dbReference type="Proteomes" id="UP000007797"/>
    </source>
</evidence>
<feature type="domain" description="Alpha galactosidase C-terminal" evidence="9">
    <location>
        <begin position="305"/>
        <end position="380"/>
    </location>
</feature>
<dbReference type="EC" id="3.2.1.22" evidence="3 8"/>
<accession>F4Q619</accession>
<keyword evidence="6 8" id="KW-1015">Disulfide bond</keyword>
<name>F4Q619_CACFS</name>
<evidence type="ECO:0000256" key="8">
    <source>
        <dbReference type="RuleBase" id="RU361168"/>
    </source>
</evidence>
<evidence type="ECO:0000313" key="10">
    <source>
        <dbReference type="EMBL" id="EGG17428.1"/>
    </source>
</evidence>
<dbReference type="FunFam" id="2.60.40.1180:FF:000008">
    <property type="entry name" value="Alpha-galactosidase"/>
    <property type="match status" value="1"/>
</dbReference>
<dbReference type="InterPro" id="IPR017853">
    <property type="entry name" value="GH"/>
</dbReference>
<dbReference type="PROSITE" id="PS00512">
    <property type="entry name" value="ALPHA_GALACTOSIDASE"/>
    <property type="match status" value="1"/>
</dbReference>
<comment type="similarity">
    <text evidence="2 8">Belongs to the glycosyl hydrolase 27 family.</text>
</comment>
<dbReference type="PANTHER" id="PTHR11452:SF75">
    <property type="entry name" value="ALPHA-GALACTOSIDASE MEL1"/>
    <property type="match status" value="1"/>
</dbReference>
<dbReference type="PANTHER" id="PTHR11452">
    <property type="entry name" value="ALPHA-GALACTOSIDASE/ALPHA-N-ACETYLGALACTOSAMINIDASE"/>
    <property type="match status" value="1"/>
</dbReference>
<gene>
    <name evidence="10" type="primary">melA</name>
    <name evidence="10" type="ORF">DFA_08423</name>
</gene>
<dbReference type="SUPFAM" id="SSF51445">
    <property type="entry name" value="(Trans)glycosidases"/>
    <property type="match status" value="1"/>
</dbReference>
<dbReference type="Pfam" id="PF17801">
    <property type="entry name" value="Melibiase_C"/>
    <property type="match status" value="1"/>
</dbReference>
<dbReference type="Gene3D" id="2.60.40.1180">
    <property type="entry name" value="Golgi alpha-mannosidase II"/>
    <property type="match status" value="1"/>
</dbReference>
<keyword evidence="5 8" id="KW-0378">Hydrolase</keyword>
<dbReference type="InterPro" id="IPR000111">
    <property type="entry name" value="Glyco_hydro_27/36_CS"/>
</dbReference>
<protein>
    <recommendedName>
        <fullName evidence="3 8">Alpha-galactosidase</fullName>
        <ecNumber evidence="3 8">3.2.1.22</ecNumber>
    </recommendedName>
    <alternativeName>
        <fullName evidence="8">Melibiase</fullName>
    </alternativeName>
</protein>
<dbReference type="CDD" id="cd14792">
    <property type="entry name" value="GH27"/>
    <property type="match status" value="1"/>
</dbReference>
<dbReference type="KEGG" id="dfa:DFA_08423"/>
<evidence type="ECO:0000259" key="9">
    <source>
        <dbReference type="Pfam" id="PF17801"/>
    </source>
</evidence>
<evidence type="ECO:0000256" key="5">
    <source>
        <dbReference type="ARBA" id="ARBA00022801"/>
    </source>
</evidence>
<dbReference type="SUPFAM" id="SSF51011">
    <property type="entry name" value="Glycosyl hydrolase domain"/>
    <property type="match status" value="1"/>
</dbReference>
<comment type="catalytic activity">
    <reaction evidence="1 8">
        <text>Hydrolysis of terminal, non-reducing alpha-D-galactose residues in alpha-D-galactosides, including galactose oligosaccharides, galactomannans and galactolipids.</text>
        <dbReference type="EC" id="3.2.1.22"/>
    </reaction>
</comment>
<dbReference type="GO" id="GO:0005995">
    <property type="term" value="P:melibiose catabolic process"/>
    <property type="evidence" value="ECO:0007669"/>
    <property type="project" value="UniProtKB-ARBA"/>
</dbReference>
<reference evidence="11" key="1">
    <citation type="journal article" date="2011" name="Genome Res.">
        <title>Phylogeny-wide analysis of social amoeba genomes highlights ancient origins for complex intercellular communication.</title>
        <authorList>
            <person name="Heidel A.J."/>
            <person name="Lawal H.M."/>
            <person name="Felder M."/>
            <person name="Schilde C."/>
            <person name="Helps N.R."/>
            <person name="Tunggal B."/>
            <person name="Rivero F."/>
            <person name="John U."/>
            <person name="Schleicher M."/>
            <person name="Eichinger L."/>
            <person name="Platzer M."/>
            <person name="Noegel A.A."/>
            <person name="Schaap P."/>
            <person name="Gloeckner G."/>
        </authorList>
    </citation>
    <scope>NUCLEOTIDE SEQUENCE [LARGE SCALE GENOMIC DNA]</scope>
    <source>
        <strain evidence="11">SH3</strain>
    </source>
</reference>
<evidence type="ECO:0000256" key="4">
    <source>
        <dbReference type="ARBA" id="ARBA00022729"/>
    </source>
</evidence>
<dbReference type="EMBL" id="GL883021">
    <property type="protein sequence ID" value="EGG17428.1"/>
    <property type="molecule type" value="Genomic_DNA"/>
</dbReference>
<dbReference type="Proteomes" id="UP000007797">
    <property type="component" value="Unassembled WGS sequence"/>
</dbReference>
<evidence type="ECO:0000256" key="7">
    <source>
        <dbReference type="ARBA" id="ARBA00023295"/>
    </source>
</evidence>
<evidence type="ECO:0000256" key="6">
    <source>
        <dbReference type="ARBA" id="ARBA00023157"/>
    </source>
</evidence>
<evidence type="ECO:0000256" key="2">
    <source>
        <dbReference type="ARBA" id="ARBA00009743"/>
    </source>
</evidence>
<sequence length="381" mass="42048">MNDEQKHNNNTFVATITNAIDNGLGNTPQLGWNSWNYFGCDINETVIMQTAKAMATNGMLEAGYRYINIDDCWAVSRNSSGVVQADPIKFPQGIAYIADYVHSLGLKLGIYTDAGTATCQGRPGSYGYEQIDAETYASWGIDYLKEDWCNTQGDDQLERYTIMSKALNSTGRPIFFSLCCWGTANVWEWGASVGNSWRTTGDIKDNWASMLSNLDQQIPISSFSQVGGWNDPDMLEVGNGGMTTTEYISHFSLWSILNAPLIAGNDLRTIDQTTLSILTAPEVIAINQDSLGKQGALVRSYNGGLQQVWARPLADGSKAVVLFNTDTNSADIELQWADIWVQEGTQLTVRDLWQQSDIGTYSDSYVAYNVESHGCVMLRVC</sequence>
<dbReference type="FunFam" id="3.20.20.70:FF:000202">
    <property type="entry name" value="Alpha-galactosidase"/>
    <property type="match status" value="1"/>
</dbReference>
<dbReference type="GeneID" id="14868882"/>
<dbReference type="STRING" id="1054147.F4Q619"/>
<dbReference type="InterPro" id="IPR013785">
    <property type="entry name" value="Aldolase_TIM"/>
</dbReference>
<dbReference type="Gene3D" id="3.20.20.70">
    <property type="entry name" value="Aldolase class I"/>
    <property type="match status" value="1"/>
</dbReference>
<dbReference type="PRINTS" id="PR00740">
    <property type="entry name" value="GLHYDRLASE27"/>
</dbReference>
<proteinExistence type="inferred from homology"/>
<organism evidence="10 11">
    <name type="scientific">Cavenderia fasciculata</name>
    <name type="common">Slime mold</name>
    <name type="synonym">Dictyostelium fasciculatum</name>
    <dbReference type="NCBI Taxonomy" id="261658"/>
    <lineage>
        <taxon>Eukaryota</taxon>
        <taxon>Amoebozoa</taxon>
        <taxon>Evosea</taxon>
        <taxon>Eumycetozoa</taxon>
        <taxon>Dictyostelia</taxon>
        <taxon>Acytosteliales</taxon>
        <taxon>Cavenderiaceae</taxon>
        <taxon>Cavenderia</taxon>
    </lineage>
</organism>
<dbReference type="Pfam" id="PF16499">
    <property type="entry name" value="Melibiase_2"/>
    <property type="match status" value="1"/>
</dbReference>
<dbReference type="InterPro" id="IPR041233">
    <property type="entry name" value="Melibiase_C"/>
</dbReference>
<keyword evidence="4" id="KW-0732">Signal</keyword>
<dbReference type="OMA" id="MTPTMGW"/>
<dbReference type="AlphaFoldDB" id="F4Q619"/>
<evidence type="ECO:0000256" key="1">
    <source>
        <dbReference type="ARBA" id="ARBA00001255"/>
    </source>
</evidence>
<dbReference type="OrthoDB" id="5795902at2759"/>
<dbReference type="RefSeq" id="XP_004355912.1">
    <property type="nucleotide sequence ID" value="XM_004355859.1"/>
</dbReference>
<evidence type="ECO:0000256" key="3">
    <source>
        <dbReference type="ARBA" id="ARBA00012755"/>
    </source>
</evidence>